<dbReference type="Proteomes" id="UP000292957">
    <property type="component" value="Unassembled WGS sequence"/>
</dbReference>
<feature type="region of interest" description="Disordered" evidence="1">
    <location>
        <begin position="166"/>
        <end position="190"/>
    </location>
</feature>
<dbReference type="AlphaFoldDB" id="A0A4Q9MI09"/>
<organism evidence="4">
    <name type="scientific">Dichomitus squalens</name>
    <dbReference type="NCBI Taxonomy" id="114155"/>
    <lineage>
        <taxon>Eukaryota</taxon>
        <taxon>Fungi</taxon>
        <taxon>Dikarya</taxon>
        <taxon>Basidiomycota</taxon>
        <taxon>Agaricomycotina</taxon>
        <taxon>Agaricomycetes</taxon>
        <taxon>Polyporales</taxon>
        <taxon>Polyporaceae</taxon>
        <taxon>Dichomitus</taxon>
    </lineage>
</organism>
<accession>A0A4Q9MI09</accession>
<dbReference type="GO" id="GO:0006635">
    <property type="term" value="P:fatty acid beta-oxidation"/>
    <property type="evidence" value="ECO:0007669"/>
    <property type="project" value="TreeGrafter"/>
</dbReference>
<dbReference type="InterPro" id="IPR002539">
    <property type="entry name" value="MaoC-like_dom"/>
</dbReference>
<name>A0A4Q9MI09_9APHY</name>
<evidence type="ECO:0000313" key="4">
    <source>
        <dbReference type="EMBL" id="TBU25792.1"/>
    </source>
</evidence>
<proteinExistence type="predicted"/>
<dbReference type="SUPFAM" id="SSF54637">
    <property type="entry name" value="Thioesterase/thiol ester dehydrase-isomerase"/>
    <property type="match status" value="2"/>
</dbReference>
<protein>
    <submittedName>
        <fullName evidence="4">Peroxisomal dehydratase</fullName>
    </submittedName>
</protein>
<dbReference type="Pfam" id="PF22622">
    <property type="entry name" value="MFE-2_hydrat-2_N"/>
    <property type="match status" value="1"/>
</dbReference>
<feature type="domain" description="MaoC-like" evidence="2">
    <location>
        <begin position="180"/>
        <end position="277"/>
    </location>
</feature>
<dbReference type="InterPro" id="IPR054357">
    <property type="entry name" value="MFE-2_N"/>
</dbReference>
<dbReference type="GO" id="GO:0004300">
    <property type="term" value="F:enoyl-CoA hydratase activity"/>
    <property type="evidence" value="ECO:0007669"/>
    <property type="project" value="TreeGrafter"/>
</dbReference>
<sequence length="323" mass="34233">MSQQYDLASAVGFQDDDQPVSWNQRDILIYGVGIGAKRDDFAIINELDKSWTPFPTYPVVLPFKGTSQDVVNFRQLMTGGKRAPGLPKFDPNRGVHGSQSIEILKPLPAVSGPGWKVKKRVVGVSENKSGIILENESTLVDPHGTVYAKLFSGSFNLGAKATGTNFSKRIAGPPQAKQPPKDRKPDWVVRDQTTPEQAVLYRLSGDYNELHINPAIGQAAGFGGVILHGLSTFGFGARAVVSAVGGGDPASLRFFGVRFTAPVRPGDALETLIWEIGPVGADVAGHAGETEVAFVTRNVATGKVALGAGVAYVKKAAGAKGKL</sequence>
<dbReference type="InterPro" id="IPR029069">
    <property type="entry name" value="HotDog_dom_sf"/>
</dbReference>
<evidence type="ECO:0000259" key="3">
    <source>
        <dbReference type="Pfam" id="PF22622"/>
    </source>
</evidence>
<gene>
    <name evidence="4" type="ORF">BD311DRAFT_790182</name>
</gene>
<reference evidence="4" key="1">
    <citation type="submission" date="2019-01" db="EMBL/GenBank/DDBJ databases">
        <title>Draft genome sequences of three monokaryotic isolates of the white-rot basidiomycete fungus Dichomitus squalens.</title>
        <authorList>
            <consortium name="DOE Joint Genome Institute"/>
            <person name="Lopez S.C."/>
            <person name="Andreopoulos B."/>
            <person name="Pangilinan J."/>
            <person name="Lipzen A."/>
            <person name="Riley R."/>
            <person name="Ahrendt S."/>
            <person name="Ng V."/>
            <person name="Barry K."/>
            <person name="Daum C."/>
            <person name="Grigoriev I.V."/>
            <person name="Hilden K.S."/>
            <person name="Makela M.R."/>
            <person name="de Vries R.P."/>
        </authorList>
    </citation>
    <scope>NUCLEOTIDE SEQUENCE [LARGE SCALE GENOMIC DNA]</scope>
    <source>
        <strain evidence="4">OM18370.1</strain>
    </source>
</reference>
<dbReference type="PANTHER" id="PTHR13078">
    <property type="entry name" value="PEROXISOMAL MULTIFUNCTIONAL ENZYME TYPE 2-RELATED"/>
    <property type="match status" value="1"/>
</dbReference>
<dbReference type="OrthoDB" id="60204at2759"/>
<evidence type="ECO:0000256" key="1">
    <source>
        <dbReference type="SAM" id="MobiDB-lite"/>
    </source>
</evidence>
<feature type="compositionally biased region" description="Basic and acidic residues" evidence="1">
    <location>
        <begin position="179"/>
        <end position="189"/>
    </location>
</feature>
<dbReference type="Gene3D" id="3.10.129.10">
    <property type="entry name" value="Hotdog Thioesterase"/>
    <property type="match status" value="1"/>
</dbReference>
<dbReference type="GO" id="GO:0044594">
    <property type="term" value="F:17-beta-hydroxysteroid dehydrogenase (NAD+) activity"/>
    <property type="evidence" value="ECO:0007669"/>
    <property type="project" value="TreeGrafter"/>
</dbReference>
<dbReference type="EMBL" id="ML143455">
    <property type="protein sequence ID" value="TBU25792.1"/>
    <property type="molecule type" value="Genomic_DNA"/>
</dbReference>
<dbReference type="GO" id="GO:0005777">
    <property type="term" value="C:peroxisome"/>
    <property type="evidence" value="ECO:0007669"/>
    <property type="project" value="TreeGrafter"/>
</dbReference>
<feature type="domain" description="Peroxisomal multifunctional enzyme type 2-like N-terminal" evidence="3">
    <location>
        <begin position="22"/>
        <end position="144"/>
    </location>
</feature>
<dbReference type="CDD" id="cd03448">
    <property type="entry name" value="HDE_HSD"/>
    <property type="match status" value="1"/>
</dbReference>
<evidence type="ECO:0000259" key="2">
    <source>
        <dbReference type="Pfam" id="PF01575"/>
    </source>
</evidence>
<dbReference type="GO" id="GO:0003857">
    <property type="term" value="F:(3S)-3-hydroxyacyl-CoA dehydrogenase (NAD+) activity"/>
    <property type="evidence" value="ECO:0007669"/>
    <property type="project" value="TreeGrafter"/>
</dbReference>
<dbReference type="Pfam" id="PF01575">
    <property type="entry name" value="MaoC_dehydratas"/>
    <property type="match status" value="1"/>
</dbReference>
<dbReference type="PANTHER" id="PTHR13078:SF57">
    <property type="entry name" value="DEHYDRATASE, PUTATIVE (AFU_ORTHOLOGUE AFUA_5G00640)-RELATED"/>
    <property type="match status" value="1"/>
</dbReference>